<dbReference type="Gene3D" id="4.10.410.10">
    <property type="entry name" value="Pancreatic trypsin inhibitor Kunitz domain"/>
    <property type="match status" value="1"/>
</dbReference>
<evidence type="ECO:0000313" key="4">
    <source>
        <dbReference type="Proteomes" id="UP001187415"/>
    </source>
</evidence>
<feature type="domain" description="BPTI/Kunitz inhibitor" evidence="2">
    <location>
        <begin position="9"/>
        <end position="53"/>
    </location>
</feature>
<reference evidence="3" key="1">
    <citation type="submission" date="2023-07" db="EMBL/GenBank/DDBJ databases">
        <title>Chromosome-level Genome Assembly of Striped Snakehead (Channa striata).</title>
        <authorList>
            <person name="Liu H."/>
        </authorList>
    </citation>
    <scope>NUCLEOTIDE SEQUENCE</scope>
    <source>
        <strain evidence="3">Gz</strain>
        <tissue evidence="3">Muscle</tissue>
    </source>
</reference>
<keyword evidence="1" id="KW-1015">Disulfide bond</keyword>
<accession>A0AA88J822</accession>
<dbReference type="AlphaFoldDB" id="A0AA88J822"/>
<name>A0AA88J822_CHASR</name>
<protein>
    <recommendedName>
        <fullName evidence="2">BPTI/Kunitz inhibitor domain-containing protein</fullName>
    </recommendedName>
</protein>
<dbReference type="SUPFAM" id="SSF57362">
    <property type="entry name" value="BPTI-like"/>
    <property type="match status" value="1"/>
</dbReference>
<comment type="caution">
    <text evidence="3">The sequence shown here is derived from an EMBL/GenBank/DDBJ whole genome shotgun (WGS) entry which is preliminary data.</text>
</comment>
<gene>
    <name evidence="3" type="ORF">Q5P01_024576</name>
</gene>
<evidence type="ECO:0000256" key="1">
    <source>
        <dbReference type="ARBA" id="ARBA00023157"/>
    </source>
</evidence>
<proteinExistence type="predicted"/>
<dbReference type="InterPro" id="IPR036880">
    <property type="entry name" value="Kunitz_BPTI_sf"/>
</dbReference>
<dbReference type="Proteomes" id="UP001187415">
    <property type="component" value="Unassembled WGS sequence"/>
</dbReference>
<organism evidence="3 4">
    <name type="scientific">Channa striata</name>
    <name type="common">Snakehead murrel</name>
    <name type="synonym">Ophicephalus striatus</name>
    <dbReference type="NCBI Taxonomy" id="64152"/>
    <lineage>
        <taxon>Eukaryota</taxon>
        <taxon>Metazoa</taxon>
        <taxon>Chordata</taxon>
        <taxon>Craniata</taxon>
        <taxon>Vertebrata</taxon>
        <taxon>Euteleostomi</taxon>
        <taxon>Actinopterygii</taxon>
        <taxon>Neopterygii</taxon>
        <taxon>Teleostei</taxon>
        <taxon>Neoteleostei</taxon>
        <taxon>Acanthomorphata</taxon>
        <taxon>Anabantaria</taxon>
        <taxon>Anabantiformes</taxon>
        <taxon>Channoidei</taxon>
        <taxon>Channidae</taxon>
        <taxon>Channa</taxon>
    </lineage>
</organism>
<evidence type="ECO:0000259" key="2">
    <source>
        <dbReference type="Pfam" id="PF00014"/>
    </source>
</evidence>
<keyword evidence="4" id="KW-1185">Reference proteome</keyword>
<evidence type="ECO:0000313" key="3">
    <source>
        <dbReference type="EMBL" id="KAK2819015.1"/>
    </source>
</evidence>
<dbReference type="EMBL" id="JAUPFM010000020">
    <property type="protein sequence ID" value="KAK2819015.1"/>
    <property type="molecule type" value="Genomic_DNA"/>
</dbReference>
<dbReference type="Pfam" id="PF00014">
    <property type="entry name" value="Kunitz_BPTI"/>
    <property type="match status" value="1"/>
</dbReference>
<sequence length="61" mass="6921">MTEVKTTGCRLHMVAQPCTGQPPIWAFDSTNSLCVSYKHGFCQAKANKFYSKAEFYLIKEN</sequence>
<dbReference type="InterPro" id="IPR002223">
    <property type="entry name" value="Kunitz_BPTI"/>
</dbReference>
<dbReference type="GO" id="GO:0004867">
    <property type="term" value="F:serine-type endopeptidase inhibitor activity"/>
    <property type="evidence" value="ECO:0007669"/>
    <property type="project" value="InterPro"/>
</dbReference>